<feature type="domain" description="NAD-dependent epimerase/dehydratase" evidence="2">
    <location>
        <begin position="6"/>
        <end position="230"/>
    </location>
</feature>
<reference evidence="3" key="1">
    <citation type="submission" date="2024-07" db="EMBL/GenBank/DDBJ databases">
        <authorList>
            <person name="Li X.-J."/>
            <person name="Wang X."/>
        </authorList>
    </citation>
    <scope>NUCLEOTIDE SEQUENCE</scope>
    <source>
        <strain evidence="3">HSP-536</strain>
    </source>
</reference>
<dbReference type="Gene3D" id="3.40.50.720">
    <property type="entry name" value="NAD(P)-binding Rossmann-like Domain"/>
    <property type="match status" value="1"/>
</dbReference>
<dbReference type="Gene3D" id="3.90.25.10">
    <property type="entry name" value="UDP-galactose 4-epimerase, domain 1"/>
    <property type="match status" value="1"/>
</dbReference>
<organism evidence="3">
    <name type="scientific">Leptotrichia alba</name>
    <dbReference type="NCBI Taxonomy" id="3239304"/>
    <lineage>
        <taxon>Bacteria</taxon>
        <taxon>Fusobacteriati</taxon>
        <taxon>Fusobacteriota</taxon>
        <taxon>Fusobacteriia</taxon>
        <taxon>Fusobacteriales</taxon>
        <taxon>Leptotrichiaceae</taxon>
        <taxon>Leptotrichia</taxon>
    </lineage>
</organism>
<dbReference type="AlphaFoldDB" id="A0AB39V4I0"/>
<accession>A0AB39V4I0</accession>
<dbReference type="Pfam" id="PF01370">
    <property type="entry name" value="Epimerase"/>
    <property type="match status" value="1"/>
</dbReference>
<dbReference type="KEGG" id="lala:AB8B28_11140"/>
<sequence length="303" mass="34824">MKEKKILITGAFGFIGKYVLKKIKDNDLDFLAIDIQKVLDISSENQRVISLLDKENLGEVIKWYKPNVIVHLAAIALVTHKNTGEIYNVNVQGTENLLESAQNYCDKNTRVILASTAGVYGNQNVDKYGEDLAYNPANHYSYSKVITEYLSKQYKEDLDIVVIRPFNIIGVGQSEKFLVPKLVEHFADRKEKLSVGNISSFRDYVDVEYCAEVIMELILRKKLDFDILNICSGIPTNGEMIIQLLQEITDFKPKIEISSDFVRKNEVWRMIGDTTRLWEFMNGKKSQSVKDILVKMLDYYKNR</sequence>
<evidence type="ECO:0000256" key="1">
    <source>
        <dbReference type="ARBA" id="ARBA00007637"/>
    </source>
</evidence>
<dbReference type="SUPFAM" id="SSF51735">
    <property type="entry name" value="NAD(P)-binding Rossmann-fold domains"/>
    <property type="match status" value="1"/>
</dbReference>
<comment type="similarity">
    <text evidence="1">Belongs to the NAD(P)-dependent epimerase/dehydratase family.</text>
</comment>
<protein>
    <submittedName>
        <fullName evidence="3">NAD-dependent epimerase/dehydratase family protein</fullName>
    </submittedName>
</protein>
<dbReference type="EMBL" id="CP165647">
    <property type="protein sequence ID" value="XDU62177.1"/>
    <property type="molecule type" value="Genomic_DNA"/>
</dbReference>
<gene>
    <name evidence="3" type="ORF">AB8B28_11140</name>
</gene>
<dbReference type="RefSeq" id="WP_369715826.1">
    <property type="nucleotide sequence ID" value="NZ_CP165647.1"/>
</dbReference>
<evidence type="ECO:0000259" key="2">
    <source>
        <dbReference type="Pfam" id="PF01370"/>
    </source>
</evidence>
<proteinExistence type="inferred from homology"/>
<dbReference type="InterPro" id="IPR036291">
    <property type="entry name" value="NAD(P)-bd_dom_sf"/>
</dbReference>
<dbReference type="PANTHER" id="PTHR43000">
    <property type="entry name" value="DTDP-D-GLUCOSE 4,6-DEHYDRATASE-RELATED"/>
    <property type="match status" value="1"/>
</dbReference>
<name>A0AB39V4I0_9FUSO</name>
<dbReference type="InterPro" id="IPR001509">
    <property type="entry name" value="Epimerase_deHydtase"/>
</dbReference>
<evidence type="ECO:0000313" key="3">
    <source>
        <dbReference type="EMBL" id="XDU62177.1"/>
    </source>
</evidence>